<evidence type="ECO:0000313" key="3">
    <source>
        <dbReference type="EMBL" id="SFG96124.1"/>
    </source>
</evidence>
<accession>A0A1I2W417</accession>
<sequence length="235" mass="26421">MIQKLFLTTIIIVGMFISAIQAQITPNAQQVSVKNYQTPVKKLGTRGSYRVRTSANIDTVKNTDFSLNGQYQFMLSRSKTVNGYKLINPARLASVWKSVTDTLRKEGIALADTKAKLAEQTRTVGSLQTKVSEKEAALNNSTVKADEISLLGFSFTKGNYHMIVWSIITVLAISLLAVIGRSSKNIQEAKHRTQLYDDVFNEYQAYKVKSNEQQRKLARELQDERNIVEELRGRG</sequence>
<organism evidence="3 4">
    <name type="scientific">Pedobacter insulae</name>
    <dbReference type="NCBI Taxonomy" id="414048"/>
    <lineage>
        <taxon>Bacteria</taxon>
        <taxon>Pseudomonadati</taxon>
        <taxon>Bacteroidota</taxon>
        <taxon>Sphingobacteriia</taxon>
        <taxon>Sphingobacteriales</taxon>
        <taxon>Sphingobacteriaceae</taxon>
        <taxon>Pedobacter</taxon>
    </lineage>
</organism>
<reference evidence="3 4" key="1">
    <citation type="submission" date="2016-10" db="EMBL/GenBank/DDBJ databases">
        <authorList>
            <person name="de Groot N.N."/>
        </authorList>
    </citation>
    <scope>NUCLEOTIDE SEQUENCE [LARGE SCALE GENOMIC DNA]</scope>
    <source>
        <strain evidence="3 4">DSM 18684</strain>
    </source>
</reference>
<keyword evidence="1" id="KW-1133">Transmembrane helix</keyword>
<dbReference type="EMBL" id="FOPP01000003">
    <property type="protein sequence ID" value="SFG96124.1"/>
    <property type="molecule type" value="Genomic_DNA"/>
</dbReference>
<keyword evidence="2" id="KW-0732">Signal</keyword>
<name>A0A1I2W417_9SPHI</name>
<evidence type="ECO:0000256" key="2">
    <source>
        <dbReference type="SAM" id="SignalP"/>
    </source>
</evidence>
<protein>
    <submittedName>
        <fullName evidence="3">Uncharacterized protein</fullName>
    </submittedName>
</protein>
<keyword evidence="4" id="KW-1185">Reference proteome</keyword>
<feature type="transmembrane region" description="Helical" evidence="1">
    <location>
        <begin position="162"/>
        <end position="180"/>
    </location>
</feature>
<feature type="signal peptide" evidence="2">
    <location>
        <begin position="1"/>
        <end position="22"/>
    </location>
</feature>
<dbReference type="STRING" id="414048.SAMN04489864_103450"/>
<keyword evidence="1" id="KW-0472">Membrane</keyword>
<dbReference type="AlphaFoldDB" id="A0A1I2W417"/>
<evidence type="ECO:0000313" key="4">
    <source>
        <dbReference type="Proteomes" id="UP000199666"/>
    </source>
</evidence>
<dbReference type="Proteomes" id="UP000199666">
    <property type="component" value="Unassembled WGS sequence"/>
</dbReference>
<keyword evidence="1" id="KW-0812">Transmembrane</keyword>
<evidence type="ECO:0000256" key="1">
    <source>
        <dbReference type="SAM" id="Phobius"/>
    </source>
</evidence>
<feature type="chain" id="PRO_5011716101" evidence="2">
    <location>
        <begin position="23"/>
        <end position="235"/>
    </location>
</feature>
<dbReference type="OrthoDB" id="981213at2"/>
<proteinExistence type="predicted"/>
<gene>
    <name evidence="3" type="ORF">SAMN04489864_103450</name>
</gene>
<dbReference type="RefSeq" id="WP_090992939.1">
    <property type="nucleotide sequence ID" value="NZ_FOPP01000003.1"/>
</dbReference>